<evidence type="ECO:0000256" key="6">
    <source>
        <dbReference type="ARBA" id="ARBA00023242"/>
    </source>
</evidence>
<keyword evidence="10" id="KW-1185">Reference proteome</keyword>
<dbReference type="Proteomes" id="UP000183809">
    <property type="component" value="Unassembled WGS sequence"/>
</dbReference>
<dbReference type="InterPro" id="IPR003173">
    <property type="entry name" value="PC4_C"/>
</dbReference>
<evidence type="ECO:0000256" key="7">
    <source>
        <dbReference type="SAM" id="MobiDB-lite"/>
    </source>
</evidence>
<dbReference type="GO" id="GO:0005634">
    <property type="term" value="C:nucleus"/>
    <property type="evidence" value="ECO:0007669"/>
    <property type="project" value="UniProtKB-SubCell"/>
</dbReference>
<evidence type="ECO:0000313" key="10">
    <source>
        <dbReference type="Proteomes" id="UP000183809"/>
    </source>
</evidence>
<evidence type="ECO:0000256" key="4">
    <source>
        <dbReference type="ARBA" id="ARBA00023125"/>
    </source>
</evidence>
<name>A0A1J9R8A6_9PEZI</name>
<dbReference type="InterPro" id="IPR009044">
    <property type="entry name" value="ssDNA-bd_transcriptional_reg"/>
</dbReference>
<dbReference type="GO" id="GO:0003677">
    <property type="term" value="F:DNA binding"/>
    <property type="evidence" value="ECO:0007669"/>
    <property type="project" value="UniProtKB-KW"/>
</dbReference>
<proteinExistence type="inferred from homology"/>
<accession>A0A1J9R8A6</accession>
<feature type="region of interest" description="Disordered" evidence="7">
    <location>
        <begin position="154"/>
        <end position="191"/>
    </location>
</feature>
<dbReference type="GO" id="GO:0003713">
    <property type="term" value="F:transcription coactivator activity"/>
    <property type="evidence" value="ECO:0007669"/>
    <property type="project" value="InterPro"/>
</dbReference>
<dbReference type="Pfam" id="PF02229">
    <property type="entry name" value="PC4"/>
    <property type="match status" value="1"/>
</dbReference>
<dbReference type="GO" id="GO:0060261">
    <property type="term" value="P:positive regulation of transcription initiation by RNA polymerase II"/>
    <property type="evidence" value="ECO:0007669"/>
    <property type="project" value="InterPro"/>
</dbReference>
<dbReference type="SUPFAM" id="SSF54447">
    <property type="entry name" value="ssDNA-binding transcriptional regulator domain"/>
    <property type="match status" value="1"/>
</dbReference>
<dbReference type="STRING" id="236234.A0A1J9R8A6"/>
<evidence type="ECO:0000313" key="9">
    <source>
        <dbReference type="EMBL" id="OJD36816.1"/>
    </source>
</evidence>
<keyword evidence="5" id="KW-0804">Transcription</keyword>
<feature type="region of interest" description="Disordered" evidence="7">
    <location>
        <begin position="52"/>
        <end position="79"/>
    </location>
</feature>
<feature type="domain" description="Transcriptional coactivator p15 (PC4) C-terminal" evidence="8">
    <location>
        <begin position="87"/>
        <end position="137"/>
    </location>
</feature>
<dbReference type="PANTHER" id="PTHR13215">
    <property type="entry name" value="RNA POLYMERASE II TRANSCRIPTIONAL COACTIVATOR"/>
    <property type="match status" value="1"/>
</dbReference>
<reference evidence="9 10" key="1">
    <citation type="submission" date="2016-10" db="EMBL/GenBank/DDBJ databases">
        <title>Proteomics and genomics reveal pathogen-plant mechanisms compatible with a hemibiotrophic lifestyle of Diplodia corticola.</title>
        <authorList>
            <person name="Fernandes I."/>
            <person name="De Jonge R."/>
            <person name="Van De Peer Y."/>
            <person name="Devreese B."/>
            <person name="Alves A."/>
            <person name="Esteves A.C."/>
        </authorList>
    </citation>
    <scope>NUCLEOTIDE SEQUENCE [LARGE SCALE GENOMIC DNA]</scope>
    <source>
        <strain evidence="9 10">CBS 112549</strain>
    </source>
</reference>
<evidence type="ECO:0000256" key="2">
    <source>
        <dbReference type="ARBA" id="ARBA00009001"/>
    </source>
</evidence>
<comment type="subcellular location">
    <subcellularLocation>
        <location evidence="1">Nucleus</location>
    </subcellularLocation>
</comment>
<comment type="caution">
    <text evidence="9">The sequence shown here is derived from an EMBL/GenBank/DDBJ whole genome shotgun (WGS) entry which is preliminary data.</text>
</comment>
<dbReference type="OrthoDB" id="2505440at2759"/>
<evidence type="ECO:0000259" key="8">
    <source>
        <dbReference type="Pfam" id="PF02229"/>
    </source>
</evidence>
<keyword evidence="6" id="KW-0539">Nucleus</keyword>
<evidence type="ECO:0000256" key="5">
    <source>
        <dbReference type="ARBA" id="ARBA00023163"/>
    </source>
</evidence>
<keyword evidence="4" id="KW-0238">DNA-binding</keyword>
<dbReference type="EMBL" id="MNUE01000009">
    <property type="protein sequence ID" value="OJD36816.1"/>
    <property type="molecule type" value="Genomic_DNA"/>
</dbReference>
<protein>
    <submittedName>
        <fullName evidence="9">Rna polymerase ii transcriptional coactivator</fullName>
    </submittedName>
</protein>
<evidence type="ECO:0000256" key="3">
    <source>
        <dbReference type="ARBA" id="ARBA00023015"/>
    </source>
</evidence>
<dbReference type="AlphaFoldDB" id="A0A1J9R8A6"/>
<dbReference type="Gene3D" id="2.30.31.10">
    <property type="entry name" value="Transcriptional Coactivator Pc4, Chain A"/>
    <property type="match status" value="1"/>
</dbReference>
<evidence type="ECO:0000256" key="1">
    <source>
        <dbReference type="ARBA" id="ARBA00004123"/>
    </source>
</evidence>
<gene>
    <name evidence="9" type="ORF">BKCO1_9000167</name>
</gene>
<sequence length="191" mass="20834">MFKPIIRRLNPIAQLATLSPISAIRHHRRRYSTMPKGAAAARGRKRAAADEYENDGFVVDDGSTSKKPKTGQSAKGKQVDNEGADYWELSSKRRVTISEFHGKPMVSIREYYEKDGVQAPGKKGIALSLDQYNVLMEVLPEIEASLAKKGQTVVRPNFEGSGSGAANEDAGDAGGDTVKRNHEATSDEDDE</sequence>
<organism evidence="9 10">
    <name type="scientific">Diplodia corticola</name>
    <dbReference type="NCBI Taxonomy" id="236234"/>
    <lineage>
        <taxon>Eukaryota</taxon>
        <taxon>Fungi</taxon>
        <taxon>Dikarya</taxon>
        <taxon>Ascomycota</taxon>
        <taxon>Pezizomycotina</taxon>
        <taxon>Dothideomycetes</taxon>
        <taxon>Dothideomycetes incertae sedis</taxon>
        <taxon>Botryosphaeriales</taxon>
        <taxon>Botryosphaeriaceae</taxon>
        <taxon>Diplodia</taxon>
    </lineage>
</organism>
<dbReference type="RefSeq" id="XP_020133076.1">
    <property type="nucleotide sequence ID" value="XM_020279811.1"/>
</dbReference>
<keyword evidence="3" id="KW-0805">Transcription regulation</keyword>
<comment type="similarity">
    <text evidence="2">Belongs to the transcriptional coactivator PC4 family.</text>
</comment>
<dbReference type="InterPro" id="IPR045125">
    <property type="entry name" value="Sub1/Tcp4-like"/>
</dbReference>
<dbReference type="GeneID" id="31020075"/>